<protein>
    <submittedName>
        <fullName evidence="2">Uncharacterized protein</fullName>
    </submittedName>
</protein>
<sequence>MDNALQRAASQPHERFLLNLALSHFLLPAILFATKNLWLIFTLPVFISTMVIASLAWQASRPAGKSDLVLAHWQLAWRRGCYLLLTYGLTALLFLISLWLTQDIASSPDQFIQRAVLGLFVLMPLSLILVVLLILETSALAQSRQGKMPSQMRL</sequence>
<feature type="transmembrane region" description="Helical" evidence="1">
    <location>
        <begin position="16"/>
        <end position="33"/>
    </location>
</feature>
<reference evidence="2 3" key="1">
    <citation type="journal article" date="2012" name="J. Bacteriol.">
        <title>Complete genome sequences of Methylophaga sp. strain JAM1 and Methylophaga sp. strain JAM7.</title>
        <authorList>
            <person name="Villeneuve C."/>
            <person name="Martineau C."/>
            <person name="Mauffrey F."/>
            <person name="Villemur R."/>
        </authorList>
    </citation>
    <scope>NUCLEOTIDE SEQUENCE [LARGE SCALE GENOMIC DNA]</scope>
    <source>
        <strain evidence="2 3">JAM7</strain>
    </source>
</reference>
<keyword evidence="1" id="KW-1133">Transmembrane helix</keyword>
<feature type="transmembrane region" description="Helical" evidence="1">
    <location>
        <begin position="80"/>
        <end position="100"/>
    </location>
</feature>
<gene>
    <name evidence="2" type="ordered locus">Q7C_643</name>
</gene>
<dbReference type="PATRIC" id="fig|754477.3.peg.635"/>
<keyword evidence="1" id="KW-0812">Transmembrane</keyword>
<accession>I1YFX1</accession>
<dbReference type="HOGENOM" id="CLU_1711105_0_0_6"/>
<evidence type="ECO:0000256" key="1">
    <source>
        <dbReference type="SAM" id="Phobius"/>
    </source>
</evidence>
<name>I1YFX1_METFJ</name>
<feature type="transmembrane region" description="Helical" evidence="1">
    <location>
        <begin position="112"/>
        <end position="135"/>
    </location>
</feature>
<feature type="transmembrane region" description="Helical" evidence="1">
    <location>
        <begin position="39"/>
        <end position="59"/>
    </location>
</feature>
<proteinExistence type="predicted"/>
<dbReference type="Proteomes" id="UP000009145">
    <property type="component" value="Chromosome"/>
</dbReference>
<organism evidence="2 3">
    <name type="scientific">Methylophaga frappieri (strain ATCC BAA-2434 / DSM 25690 / JAM7)</name>
    <dbReference type="NCBI Taxonomy" id="754477"/>
    <lineage>
        <taxon>Bacteria</taxon>
        <taxon>Pseudomonadati</taxon>
        <taxon>Pseudomonadota</taxon>
        <taxon>Gammaproteobacteria</taxon>
        <taxon>Thiotrichales</taxon>
        <taxon>Piscirickettsiaceae</taxon>
        <taxon>Methylophaga</taxon>
    </lineage>
</organism>
<dbReference type="KEGG" id="mec:Q7C_643"/>
<evidence type="ECO:0000313" key="3">
    <source>
        <dbReference type="Proteomes" id="UP000009145"/>
    </source>
</evidence>
<keyword evidence="1" id="KW-0472">Membrane</keyword>
<dbReference type="AlphaFoldDB" id="I1YFX1"/>
<dbReference type="EMBL" id="CP003380">
    <property type="protein sequence ID" value="AFJ01814.1"/>
    <property type="molecule type" value="Genomic_DNA"/>
</dbReference>
<evidence type="ECO:0000313" key="2">
    <source>
        <dbReference type="EMBL" id="AFJ01814.1"/>
    </source>
</evidence>
<keyword evidence="3" id="KW-1185">Reference proteome</keyword>
<dbReference type="eggNOG" id="ENOG50338A2">
    <property type="taxonomic scope" value="Bacteria"/>
</dbReference>